<evidence type="ECO:0000313" key="1">
    <source>
        <dbReference type="EMBL" id="CAG9949936.1"/>
    </source>
</evidence>
<reference evidence="1" key="2">
    <citation type="submission" date="2021-10" db="EMBL/GenBank/DDBJ databases">
        <authorList>
            <person name="Piombo E."/>
        </authorList>
    </citation>
    <scope>NUCLEOTIDE SEQUENCE</scope>
</reference>
<keyword evidence="2" id="KW-1185">Reference proteome</keyword>
<sequence length="382" mass="42714">MSARMGSTVSEALMPFKKELEGLDRKLETQAGMGDEDRAAQKIFDEVPSQILHMNATLWKATLLIFGESPYGIFSRTKGMMYLTHSQFNVGDTSPIFTHASVEHLVSIISHPYLSERSTSEALRLFLQFSVIARIGARTGWTPPLAKGQSDCPVLDELRKEMSLVSKNDHPTESIYERVVRLTKSHPESVEALILAKVGHFAHTITRGSNQTIQRRQMELYNQAGTCAVSFHELVGICQAIDDVASAKHEMTTERALEAFKKANCRWLPVPSHKMSSLMKEVWGYETYLSYISQQSRISAEENPHQCMDNIGMTPTPKSASGDVSEVHKPDQSNMAIECQITREVVVVDTEDAMNCCAAIDDAQKKSLAELWMDENPFEILV</sequence>
<accession>A0ACA9U9C5</accession>
<gene>
    <name evidence="1" type="ORF">CRV2_00015449</name>
</gene>
<protein>
    <submittedName>
        <fullName evidence="1">Uncharacterized protein</fullName>
    </submittedName>
</protein>
<proteinExistence type="predicted"/>
<reference evidence="1" key="1">
    <citation type="submission" date="2020-04" db="EMBL/GenBank/DDBJ databases">
        <authorList>
            <person name="Broberg M."/>
        </authorList>
    </citation>
    <scope>NUCLEOTIDE SEQUENCE</scope>
</reference>
<comment type="caution">
    <text evidence="1">The sequence shown here is derived from an EMBL/GenBank/DDBJ whole genome shotgun (WGS) entry which is preliminary data.</text>
</comment>
<organism evidence="1 2">
    <name type="scientific">Clonostachys rosea f. rosea IK726</name>
    <dbReference type="NCBI Taxonomy" id="1349383"/>
    <lineage>
        <taxon>Eukaryota</taxon>
        <taxon>Fungi</taxon>
        <taxon>Dikarya</taxon>
        <taxon>Ascomycota</taxon>
        <taxon>Pezizomycotina</taxon>
        <taxon>Sordariomycetes</taxon>
        <taxon>Hypocreomycetidae</taxon>
        <taxon>Hypocreales</taxon>
        <taxon>Bionectriaceae</taxon>
        <taxon>Clonostachys</taxon>
    </lineage>
</organism>
<name>A0ACA9U9C5_BIOOC</name>
<dbReference type="EMBL" id="CADEHS020000108">
    <property type="protein sequence ID" value="CAG9949936.1"/>
    <property type="molecule type" value="Genomic_DNA"/>
</dbReference>
<dbReference type="Proteomes" id="UP000836387">
    <property type="component" value="Unassembled WGS sequence"/>
</dbReference>
<evidence type="ECO:0000313" key="2">
    <source>
        <dbReference type="Proteomes" id="UP000836387"/>
    </source>
</evidence>